<dbReference type="Proteomes" id="UP000515240">
    <property type="component" value="Chromosome"/>
</dbReference>
<dbReference type="RefSeq" id="WP_182322210.1">
    <property type="nucleotide sequence ID" value="NZ_CP058554.1"/>
</dbReference>
<keyword evidence="2" id="KW-1185">Reference proteome</keyword>
<proteinExistence type="predicted"/>
<gene>
    <name evidence="1" type="ORF">HS961_11915</name>
</gene>
<protein>
    <submittedName>
        <fullName evidence="1">Uncharacterized protein</fullName>
    </submittedName>
</protein>
<sequence length="231" mass="25934">MQADPHEQSALAGSDEWFQHIVKIVHASHPQFPGKCPDRYAGLIANLADKADWSDAAHGNPDIRPPHQCVLLVMESPHIDEYSAKFFYTPWPANGPTGKRIRQRIAAAGLPITADTGLVLINAIPFQCSLGKSPIGKDRDTVFRLAWERGGRAFFQSRLMHWYREGDLVVNACTVGHDRMRPLREDVEDAIEDAVPDALRFRRYHPFSWFNSARASTAWEPKAGARKPSRA</sequence>
<accession>A0A7G5EHK0</accession>
<name>A0A7G5EHK0_9BURK</name>
<dbReference type="EMBL" id="CP058554">
    <property type="protein sequence ID" value="QMV73475.1"/>
    <property type="molecule type" value="Genomic_DNA"/>
</dbReference>
<organism evidence="1 2">
    <name type="scientific">Comamonas piscis</name>
    <dbReference type="NCBI Taxonomy" id="1562974"/>
    <lineage>
        <taxon>Bacteria</taxon>
        <taxon>Pseudomonadati</taxon>
        <taxon>Pseudomonadota</taxon>
        <taxon>Betaproteobacteria</taxon>
        <taxon>Burkholderiales</taxon>
        <taxon>Comamonadaceae</taxon>
        <taxon>Comamonas</taxon>
    </lineage>
</organism>
<evidence type="ECO:0000313" key="1">
    <source>
        <dbReference type="EMBL" id="QMV73475.1"/>
    </source>
</evidence>
<dbReference type="AlphaFoldDB" id="A0A7G5EHK0"/>
<evidence type="ECO:0000313" key="2">
    <source>
        <dbReference type="Proteomes" id="UP000515240"/>
    </source>
</evidence>
<dbReference type="KEGG" id="cpis:HS961_11915"/>
<reference evidence="1 2" key="1">
    <citation type="journal article" date="2020" name="G3 (Bethesda)">
        <title>CeMbio - The Caenorhabditis elegans Microbiome Resource.</title>
        <authorList>
            <person name="Dirksen P."/>
            <person name="Assie A."/>
            <person name="Zimmermann J."/>
            <person name="Zhang F."/>
            <person name="Tietje A.M."/>
            <person name="Marsh S.A."/>
            <person name="Felix M.A."/>
            <person name="Shapira M."/>
            <person name="Kaleta C."/>
            <person name="Schulenburg H."/>
            <person name="Samuel B."/>
        </authorList>
    </citation>
    <scope>NUCLEOTIDE SEQUENCE [LARGE SCALE GENOMIC DNA]</scope>
    <source>
        <strain evidence="1 2">BIGb0172</strain>
    </source>
</reference>